<evidence type="ECO:0000256" key="7">
    <source>
        <dbReference type="ARBA" id="ARBA00022989"/>
    </source>
</evidence>
<evidence type="ECO:0000256" key="9">
    <source>
        <dbReference type="SAM" id="Phobius"/>
    </source>
</evidence>
<comment type="caution">
    <text evidence="10">The sequence shown here is derived from an EMBL/GenBank/DDBJ whole genome shotgun (WGS) entry which is preliminary data.</text>
</comment>
<name>A0AAP0FV30_9ASPA</name>
<feature type="transmembrane region" description="Helical" evidence="9">
    <location>
        <begin position="507"/>
        <end position="525"/>
    </location>
</feature>
<feature type="transmembrane region" description="Helical" evidence="9">
    <location>
        <begin position="73"/>
        <end position="92"/>
    </location>
</feature>
<dbReference type="InterPro" id="IPR004648">
    <property type="entry name" value="Oligpept_transpt"/>
</dbReference>
<dbReference type="GO" id="GO:0016020">
    <property type="term" value="C:membrane"/>
    <property type="evidence" value="ECO:0007669"/>
    <property type="project" value="UniProtKB-SubCell"/>
</dbReference>
<feature type="transmembrane region" description="Helical" evidence="9">
    <location>
        <begin position="336"/>
        <end position="360"/>
    </location>
</feature>
<organism evidence="10 11">
    <name type="scientific">Platanthera zijinensis</name>
    <dbReference type="NCBI Taxonomy" id="2320716"/>
    <lineage>
        <taxon>Eukaryota</taxon>
        <taxon>Viridiplantae</taxon>
        <taxon>Streptophyta</taxon>
        <taxon>Embryophyta</taxon>
        <taxon>Tracheophyta</taxon>
        <taxon>Spermatophyta</taxon>
        <taxon>Magnoliopsida</taxon>
        <taxon>Liliopsida</taxon>
        <taxon>Asparagales</taxon>
        <taxon>Orchidaceae</taxon>
        <taxon>Orchidoideae</taxon>
        <taxon>Orchideae</taxon>
        <taxon>Orchidinae</taxon>
        <taxon>Platanthera</taxon>
    </lineage>
</organism>
<evidence type="ECO:0000313" key="10">
    <source>
        <dbReference type="EMBL" id="KAK8916637.1"/>
    </source>
</evidence>
<keyword evidence="7 9" id="KW-1133">Transmembrane helix</keyword>
<dbReference type="Pfam" id="PF03169">
    <property type="entry name" value="OPT"/>
    <property type="match status" value="2"/>
</dbReference>
<feature type="transmembrane region" description="Helical" evidence="9">
    <location>
        <begin position="580"/>
        <end position="598"/>
    </location>
</feature>
<proteinExistence type="inferred from homology"/>
<dbReference type="EMBL" id="JBBWWQ010000020">
    <property type="protein sequence ID" value="KAK8916637.1"/>
    <property type="molecule type" value="Genomic_DNA"/>
</dbReference>
<dbReference type="GO" id="GO:0015031">
    <property type="term" value="P:protein transport"/>
    <property type="evidence" value="ECO:0007669"/>
    <property type="project" value="UniProtKB-KW"/>
</dbReference>
<feature type="transmembrane region" description="Helical" evidence="9">
    <location>
        <begin position="265"/>
        <end position="286"/>
    </location>
</feature>
<keyword evidence="6" id="KW-0653">Protein transport</keyword>
<evidence type="ECO:0000256" key="8">
    <source>
        <dbReference type="ARBA" id="ARBA00023136"/>
    </source>
</evidence>
<dbReference type="GO" id="GO:0035673">
    <property type="term" value="F:oligopeptide transmembrane transporter activity"/>
    <property type="evidence" value="ECO:0007669"/>
    <property type="project" value="InterPro"/>
</dbReference>
<feature type="transmembrane region" description="Helical" evidence="9">
    <location>
        <begin position="532"/>
        <end position="551"/>
    </location>
</feature>
<feature type="transmembrane region" description="Helical" evidence="9">
    <location>
        <begin position="156"/>
        <end position="177"/>
    </location>
</feature>
<feature type="transmembrane region" description="Helical" evidence="9">
    <location>
        <begin position="189"/>
        <end position="222"/>
    </location>
</feature>
<protein>
    <submittedName>
        <fullName evidence="10">Oligopeptide transporter 1</fullName>
    </submittedName>
</protein>
<dbReference type="Proteomes" id="UP001418222">
    <property type="component" value="Unassembled WGS sequence"/>
</dbReference>
<feature type="transmembrane region" description="Helical" evidence="9">
    <location>
        <begin position="610"/>
        <end position="631"/>
    </location>
</feature>
<feature type="transmembrane region" description="Helical" evidence="9">
    <location>
        <begin position="399"/>
        <end position="418"/>
    </location>
</feature>
<reference evidence="10 11" key="1">
    <citation type="journal article" date="2022" name="Nat. Plants">
        <title>Genomes of leafy and leafless Platanthera orchids illuminate the evolution of mycoheterotrophy.</title>
        <authorList>
            <person name="Li M.H."/>
            <person name="Liu K.W."/>
            <person name="Li Z."/>
            <person name="Lu H.C."/>
            <person name="Ye Q.L."/>
            <person name="Zhang D."/>
            <person name="Wang J.Y."/>
            <person name="Li Y.F."/>
            <person name="Zhong Z.M."/>
            <person name="Liu X."/>
            <person name="Yu X."/>
            <person name="Liu D.K."/>
            <person name="Tu X.D."/>
            <person name="Liu B."/>
            <person name="Hao Y."/>
            <person name="Liao X.Y."/>
            <person name="Jiang Y.T."/>
            <person name="Sun W.H."/>
            <person name="Chen J."/>
            <person name="Chen Y.Q."/>
            <person name="Ai Y."/>
            <person name="Zhai J.W."/>
            <person name="Wu S.S."/>
            <person name="Zhou Z."/>
            <person name="Hsiao Y.Y."/>
            <person name="Wu W.L."/>
            <person name="Chen Y.Y."/>
            <person name="Lin Y.F."/>
            <person name="Hsu J.L."/>
            <person name="Li C.Y."/>
            <person name="Wang Z.W."/>
            <person name="Zhao X."/>
            <person name="Zhong W.Y."/>
            <person name="Ma X.K."/>
            <person name="Ma L."/>
            <person name="Huang J."/>
            <person name="Chen G.Z."/>
            <person name="Huang M.Z."/>
            <person name="Huang L."/>
            <person name="Peng D.H."/>
            <person name="Luo Y.B."/>
            <person name="Zou S.Q."/>
            <person name="Chen S.P."/>
            <person name="Lan S."/>
            <person name="Tsai W.C."/>
            <person name="Van de Peer Y."/>
            <person name="Liu Z.J."/>
        </authorList>
    </citation>
    <scope>NUCLEOTIDE SEQUENCE [LARGE SCALE GENOMIC DNA]</scope>
    <source>
        <strain evidence="10">Lor287</strain>
    </source>
</reference>
<evidence type="ECO:0000313" key="11">
    <source>
        <dbReference type="Proteomes" id="UP001418222"/>
    </source>
</evidence>
<feature type="transmembrane region" description="Helical" evidence="9">
    <location>
        <begin position="125"/>
        <end position="149"/>
    </location>
</feature>
<keyword evidence="11" id="KW-1185">Reference proteome</keyword>
<evidence type="ECO:0000256" key="1">
    <source>
        <dbReference type="ARBA" id="ARBA00004141"/>
    </source>
</evidence>
<accession>A0AAP0FV30</accession>
<comment type="similarity">
    <text evidence="2">Belongs to the oligopeptide OPT transporter (TC 2.A.67.1) family.</text>
</comment>
<feature type="transmembrane region" description="Helical" evidence="9">
    <location>
        <begin position="460"/>
        <end position="482"/>
    </location>
</feature>
<dbReference type="PANTHER" id="PTHR22601">
    <property type="entry name" value="ISP4 LIKE PROTEIN"/>
    <property type="match status" value="1"/>
</dbReference>
<comment type="subcellular location">
    <subcellularLocation>
        <location evidence="1">Membrane</location>
        <topology evidence="1">Multi-pass membrane protein</topology>
    </subcellularLocation>
</comment>
<dbReference type="NCBIfam" id="TIGR00728">
    <property type="entry name" value="OPT_sfam"/>
    <property type="match status" value="1"/>
</dbReference>
<keyword evidence="8 9" id="KW-0472">Membrane</keyword>
<dbReference type="InterPro" id="IPR004813">
    <property type="entry name" value="OPT"/>
</dbReference>
<gene>
    <name evidence="10" type="primary">OPT1</name>
    <name evidence="10" type="ORF">KSP39_PZI023101</name>
</gene>
<keyword evidence="3" id="KW-0813">Transport</keyword>
<evidence type="ECO:0000256" key="5">
    <source>
        <dbReference type="ARBA" id="ARBA00022856"/>
    </source>
</evidence>
<feature type="transmembrane region" description="Helical" evidence="9">
    <location>
        <begin position="46"/>
        <end position="66"/>
    </location>
</feature>
<evidence type="ECO:0000256" key="2">
    <source>
        <dbReference type="ARBA" id="ARBA00005484"/>
    </source>
</evidence>
<evidence type="ECO:0000256" key="6">
    <source>
        <dbReference type="ARBA" id="ARBA00022927"/>
    </source>
</evidence>
<keyword evidence="4 9" id="KW-0812">Transmembrane</keyword>
<sequence length="750" mass="84233">MKEVEGRKYNLNTAEGWQVEVNDHPIEEVRLTVDPIDNPYLPVLTWRTWVLGVTSCVLLSFVNTFFGYRSNQLHIGSICAQIITLPIGRFLAKTLPNKKVNMIPFANWTSFLLNPGPFSMKEHCLITIFAGSGDGGSAIGIITIIKAFYHRNINPIAAFLLVQTTVVISTHGEALHLNENREKGSLTRFQFFIMVFIGSFAYYVIPGFLFPSVSVISILCLVYRNSITMHQIGSGLKGLGIGSFGLDWSTVVSFLGSPLATPATAIFNIVISYILIVYVLLPLGYWTNVYNAKSFPLISANVFDSHGQPYNISRIINEDSFTVNVYREETYGKLNITTAFALLYCANFAGLTATIMHVALHHGKDIWKMWKNTKEFVQERVEDVHSRLMKRNYEPVPQWWFLGVGLHVITEYIIGLMLPGKPLANVTFKTYSSMSMSQALALLNDLKLGHYMKIPPKSMFIVQFTGTMIAATVSYGTTWFVLDTVEHICEPSKLPQGSPWTCPSYNVTYNASIIWGLVGPMRMFGKLGHYSALNFFFLIGFLLPIPFWFLAKSFPQYKWLKYIHIPLLITGGSGIPPVHSVNYIMWGIVGIFFNHFVYKRHKIWWARHTYIMSAALEAGVAFMGILIFFSLQSHDIFGIDWWGGDANDHCPLATCPVAPGGVVYFFPIFPELFNFFPELSFIFGKTPPDLLPDSRQELLLPGFPELSIHLDSLHCAIAKHRSGGFPLQFMADDLVSIVPVAFPSLMCSTG</sequence>
<evidence type="ECO:0000256" key="3">
    <source>
        <dbReference type="ARBA" id="ARBA00022448"/>
    </source>
</evidence>
<dbReference type="AlphaFoldDB" id="A0AAP0FV30"/>
<evidence type="ECO:0000256" key="4">
    <source>
        <dbReference type="ARBA" id="ARBA00022692"/>
    </source>
</evidence>
<keyword evidence="5" id="KW-0571">Peptide transport</keyword>